<dbReference type="Proteomes" id="UP001387100">
    <property type="component" value="Unassembled WGS sequence"/>
</dbReference>
<proteinExistence type="predicted"/>
<dbReference type="RefSeq" id="WP_339574711.1">
    <property type="nucleotide sequence ID" value="NZ_JBBIAA010000007.1"/>
</dbReference>
<evidence type="ECO:0000313" key="2">
    <source>
        <dbReference type="EMBL" id="MEJ5945326.1"/>
    </source>
</evidence>
<keyword evidence="1" id="KW-0472">Membrane</keyword>
<feature type="transmembrane region" description="Helical" evidence="1">
    <location>
        <begin position="19"/>
        <end position="37"/>
    </location>
</feature>
<feature type="transmembrane region" description="Helical" evidence="1">
    <location>
        <begin position="81"/>
        <end position="107"/>
    </location>
</feature>
<keyword evidence="3" id="KW-1185">Reference proteome</keyword>
<name>A0ABU8RJP7_9ACTN</name>
<keyword evidence="1" id="KW-1133">Transmembrane helix</keyword>
<feature type="transmembrane region" description="Helical" evidence="1">
    <location>
        <begin position="119"/>
        <end position="139"/>
    </location>
</feature>
<sequence>MAVRQEDAPTRPHRAARRVVLPVGALSAAVGALALVTAPGATTVDGTTYDTTFVTGWLWWLAYAVVPVAAVLAWRARASYLAYVATGTVLVVPQVVVAAVVAVRYQLSGWGSGLEFLAFLHPVGLFFLTAVVLGAVGAVDAAHRRRRPTTT</sequence>
<evidence type="ECO:0000313" key="3">
    <source>
        <dbReference type="Proteomes" id="UP001387100"/>
    </source>
</evidence>
<feature type="transmembrane region" description="Helical" evidence="1">
    <location>
        <begin position="57"/>
        <end position="74"/>
    </location>
</feature>
<evidence type="ECO:0008006" key="4">
    <source>
        <dbReference type="Google" id="ProtNLM"/>
    </source>
</evidence>
<dbReference type="EMBL" id="JBBIAA010000007">
    <property type="protein sequence ID" value="MEJ5945326.1"/>
    <property type="molecule type" value="Genomic_DNA"/>
</dbReference>
<comment type="caution">
    <text evidence="2">The sequence shown here is derived from an EMBL/GenBank/DDBJ whole genome shotgun (WGS) entry which is preliminary data.</text>
</comment>
<accession>A0ABU8RJP7</accession>
<evidence type="ECO:0000256" key="1">
    <source>
        <dbReference type="SAM" id="Phobius"/>
    </source>
</evidence>
<reference evidence="2 3" key="1">
    <citation type="journal article" date="2017" name="Int. J. Syst. Evol. Microbiol.">
        <title>Pseudokineococcus basanitobsidens sp. nov., isolated from volcanic rock.</title>
        <authorList>
            <person name="Lee D.W."/>
            <person name="Park M.Y."/>
            <person name="Kim J.J."/>
            <person name="Kim B.S."/>
        </authorList>
    </citation>
    <scope>NUCLEOTIDE SEQUENCE [LARGE SCALE GENOMIC DNA]</scope>
    <source>
        <strain evidence="2 3">DSM 103726</strain>
    </source>
</reference>
<organism evidence="2 3">
    <name type="scientific">Pseudokineococcus basanitobsidens</name>
    <dbReference type="NCBI Taxonomy" id="1926649"/>
    <lineage>
        <taxon>Bacteria</taxon>
        <taxon>Bacillati</taxon>
        <taxon>Actinomycetota</taxon>
        <taxon>Actinomycetes</taxon>
        <taxon>Kineosporiales</taxon>
        <taxon>Kineosporiaceae</taxon>
        <taxon>Pseudokineococcus</taxon>
    </lineage>
</organism>
<keyword evidence="1" id="KW-0812">Transmembrane</keyword>
<gene>
    <name evidence="2" type="ORF">WDZ17_08470</name>
</gene>
<protein>
    <recommendedName>
        <fullName evidence="4">Integral membrane protein</fullName>
    </recommendedName>
</protein>